<name>A0A166D2G5_9EURY</name>
<comment type="caution">
    <text evidence="2">The sequence shown here is derived from an EMBL/GenBank/DDBJ whole genome shotgun (WGS) entry which is preliminary data.</text>
</comment>
<dbReference type="EMBL" id="LWMW01000128">
    <property type="protein sequence ID" value="KZX15140.1"/>
    <property type="molecule type" value="Genomic_DNA"/>
</dbReference>
<accession>A0A166D2G5</accession>
<feature type="compositionally biased region" description="Basic and acidic residues" evidence="1">
    <location>
        <begin position="9"/>
        <end position="23"/>
    </location>
</feature>
<evidence type="ECO:0000256" key="1">
    <source>
        <dbReference type="SAM" id="MobiDB-lite"/>
    </source>
</evidence>
<keyword evidence="3" id="KW-1185">Reference proteome</keyword>
<feature type="region of interest" description="Disordered" evidence="1">
    <location>
        <begin position="1"/>
        <end position="23"/>
    </location>
</feature>
<organism evidence="2 3">
    <name type="scientific">Methanobrevibacter cuticularis</name>
    <dbReference type="NCBI Taxonomy" id="47311"/>
    <lineage>
        <taxon>Archaea</taxon>
        <taxon>Methanobacteriati</taxon>
        <taxon>Methanobacteriota</taxon>
        <taxon>Methanomada group</taxon>
        <taxon>Methanobacteria</taxon>
        <taxon>Methanobacteriales</taxon>
        <taxon>Methanobacteriaceae</taxon>
        <taxon>Methanobrevibacter</taxon>
    </lineage>
</organism>
<evidence type="ECO:0000313" key="2">
    <source>
        <dbReference type="EMBL" id="KZX15140.1"/>
    </source>
</evidence>
<dbReference type="STRING" id="47311.MBCUT_17000"/>
<protein>
    <submittedName>
        <fullName evidence="2">Uncharacterized protein</fullName>
    </submittedName>
</protein>
<reference evidence="2 3" key="1">
    <citation type="submission" date="2016-04" db="EMBL/GenBank/DDBJ databases">
        <title>Genome sequence of Methanobrevibacter cuticularis DSM 11139.</title>
        <authorList>
            <person name="Poehlein A."/>
            <person name="Seedorf H."/>
            <person name="Daniel R."/>
        </authorList>
    </citation>
    <scope>NUCLEOTIDE SEQUENCE [LARGE SCALE GENOMIC DNA]</scope>
    <source>
        <strain evidence="2 3">DSM 11139</strain>
    </source>
</reference>
<gene>
    <name evidence="2" type="ORF">MBCUT_17000</name>
</gene>
<sequence length="111" mass="12620">MKGAVKSSGRAEKSDGEKMGEGTRRICGSQKNFVEKIICYAVLGGVSFLFANNMAKIFVESNKFKNYGFYQGGKYYPIGNLNPTDNQIRNYVNTKYPIYHQQYGTRTDYFP</sequence>
<proteinExistence type="predicted"/>
<dbReference type="RefSeq" id="WP_067260246.1">
    <property type="nucleotide sequence ID" value="NZ_LWMW01000128.1"/>
</dbReference>
<evidence type="ECO:0000313" key="3">
    <source>
        <dbReference type="Proteomes" id="UP000077275"/>
    </source>
</evidence>
<dbReference type="PATRIC" id="fig|47311.3.peg.1845"/>
<dbReference type="Proteomes" id="UP000077275">
    <property type="component" value="Unassembled WGS sequence"/>
</dbReference>
<dbReference type="AlphaFoldDB" id="A0A166D2G5"/>